<dbReference type="CDD" id="cd00082">
    <property type="entry name" value="HisKA"/>
    <property type="match status" value="1"/>
</dbReference>
<dbReference type="SUPFAM" id="SSF52172">
    <property type="entry name" value="CheY-like"/>
    <property type="match status" value="1"/>
</dbReference>
<evidence type="ECO:0000259" key="5">
    <source>
        <dbReference type="PROSITE" id="PS50109"/>
    </source>
</evidence>
<dbReference type="Proteomes" id="UP000190774">
    <property type="component" value="Unassembled WGS sequence"/>
</dbReference>
<feature type="domain" description="Histidine kinase" evidence="5">
    <location>
        <begin position="156"/>
        <end position="374"/>
    </location>
</feature>
<dbReference type="PANTHER" id="PTHR43547:SF2">
    <property type="entry name" value="HYBRID SIGNAL TRANSDUCTION HISTIDINE KINASE C"/>
    <property type="match status" value="1"/>
</dbReference>
<dbReference type="Gene3D" id="3.30.565.10">
    <property type="entry name" value="Histidine kinase-like ATPase, C-terminal domain"/>
    <property type="match status" value="1"/>
</dbReference>
<evidence type="ECO:0000259" key="6">
    <source>
        <dbReference type="PROSITE" id="PS50110"/>
    </source>
</evidence>
<feature type="domain" description="Response regulatory" evidence="6">
    <location>
        <begin position="18"/>
        <end position="134"/>
    </location>
</feature>
<dbReference type="STRING" id="48467.SAMN02745166_00353"/>
<dbReference type="Gene3D" id="3.40.50.2300">
    <property type="match status" value="1"/>
</dbReference>
<dbReference type="CDD" id="cd19920">
    <property type="entry name" value="REC_PA4781-like"/>
    <property type="match status" value="1"/>
</dbReference>
<dbReference type="PROSITE" id="PS50110">
    <property type="entry name" value="RESPONSE_REGULATORY"/>
    <property type="match status" value="1"/>
</dbReference>
<dbReference type="CDD" id="cd00075">
    <property type="entry name" value="HATPase"/>
    <property type="match status" value="1"/>
</dbReference>
<sequence length="380" mass="41455">MIDDASDPLNSETTVRGVVLVVDDQMQNIQVVGTVLTREGYEVIPATSGVQALQRVAARVPDLVLMDVVMPEMDGFAVCKRLRENPNTANLPVIFVSAANDTETVVRGLEAGGVDYITKPFNKAELLARVRTQVDLQRARETTARIMRERESIVSMVAHDLKNPLGAIRFSAQTLMELPPDRTDTASELTNHIINTSDQMLKFIERFLSHRAQEAEQARGTLVQISTDQIKEMLASWHPTAKRKNTTISVAAPEIPLLTSGDIMTVRQIIDNLISNAVKFSPLGSHIACQLHAEGNFLHIDIEDEGPGFTESDLARIFQDYTRLSARPTGGESSTGLGLAIAKRGATRMGAGLSIENRTEAQGCKARLSFPLVASETTPA</sequence>
<accession>A0A1T4WKS1</accession>
<dbReference type="InterPro" id="IPR036097">
    <property type="entry name" value="HisK_dim/P_sf"/>
</dbReference>
<dbReference type="InterPro" id="IPR003661">
    <property type="entry name" value="HisK_dim/P_dom"/>
</dbReference>
<dbReference type="PRINTS" id="PR00344">
    <property type="entry name" value="BCTRLSENSOR"/>
</dbReference>
<dbReference type="AlphaFoldDB" id="A0A1T4WKS1"/>
<dbReference type="InterPro" id="IPR001789">
    <property type="entry name" value="Sig_transdc_resp-reg_receiver"/>
</dbReference>
<protein>
    <recommendedName>
        <fullName evidence="2">histidine kinase</fullName>
        <ecNumber evidence="2">2.7.13.3</ecNumber>
    </recommendedName>
</protein>
<comment type="catalytic activity">
    <reaction evidence="1">
        <text>ATP + protein L-histidine = ADP + protein N-phospho-L-histidine.</text>
        <dbReference type="EC" id="2.7.13.3"/>
    </reaction>
</comment>
<dbReference type="Pfam" id="PF00072">
    <property type="entry name" value="Response_reg"/>
    <property type="match status" value="1"/>
</dbReference>
<dbReference type="EMBL" id="FUYE01000001">
    <property type="protein sequence ID" value="SKA77261.1"/>
    <property type="molecule type" value="Genomic_DNA"/>
</dbReference>
<evidence type="ECO:0000256" key="4">
    <source>
        <dbReference type="PROSITE-ProRule" id="PRU00169"/>
    </source>
</evidence>
<dbReference type="InterPro" id="IPR005467">
    <property type="entry name" value="His_kinase_dom"/>
</dbReference>
<dbReference type="InterPro" id="IPR036890">
    <property type="entry name" value="HATPase_C_sf"/>
</dbReference>
<gene>
    <name evidence="7" type="ORF">SAMN02745166_00353</name>
</gene>
<evidence type="ECO:0000256" key="2">
    <source>
        <dbReference type="ARBA" id="ARBA00012438"/>
    </source>
</evidence>
<evidence type="ECO:0000256" key="1">
    <source>
        <dbReference type="ARBA" id="ARBA00000085"/>
    </source>
</evidence>
<dbReference type="SUPFAM" id="SSF55874">
    <property type="entry name" value="ATPase domain of HSP90 chaperone/DNA topoisomerase II/histidine kinase"/>
    <property type="match status" value="1"/>
</dbReference>
<dbReference type="EC" id="2.7.13.3" evidence="2"/>
<feature type="modified residue" description="4-aspartylphosphate" evidence="4">
    <location>
        <position position="67"/>
    </location>
</feature>
<reference evidence="8" key="1">
    <citation type="submission" date="2017-02" db="EMBL/GenBank/DDBJ databases">
        <authorList>
            <person name="Varghese N."/>
            <person name="Submissions S."/>
        </authorList>
    </citation>
    <scope>NUCLEOTIDE SEQUENCE [LARGE SCALE GENOMIC DNA]</scope>
    <source>
        <strain evidence="8">ATCC 700200</strain>
    </source>
</reference>
<dbReference type="SMART" id="SM00387">
    <property type="entry name" value="HATPase_c"/>
    <property type="match status" value="1"/>
</dbReference>
<dbReference type="RefSeq" id="WP_078811575.1">
    <property type="nucleotide sequence ID" value="NZ_FUYE01000001.1"/>
</dbReference>
<evidence type="ECO:0000256" key="3">
    <source>
        <dbReference type="ARBA" id="ARBA00022553"/>
    </source>
</evidence>
<dbReference type="Pfam" id="PF02518">
    <property type="entry name" value="HATPase_c"/>
    <property type="match status" value="1"/>
</dbReference>
<evidence type="ECO:0000313" key="8">
    <source>
        <dbReference type="Proteomes" id="UP000190774"/>
    </source>
</evidence>
<dbReference type="SUPFAM" id="SSF47384">
    <property type="entry name" value="Homodimeric domain of signal transducing histidine kinase"/>
    <property type="match status" value="1"/>
</dbReference>
<dbReference type="OrthoDB" id="9813394at2"/>
<dbReference type="InterPro" id="IPR011006">
    <property type="entry name" value="CheY-like_superfamily"/>
</dbReference>
<proteinExistence type="predicted"/>
<evidence type="ECO:0000313" key="7">
    <source>
        <dbReference type="EMBL" id="SKA77261.1"/>
    </source>
</evidence>
<dbReference type="PROSITE" id="PS50109">
    <property type="entry name" value="HIS_KIN"/>
    <property type="match status" value="1"/>
</dbReference>
<dbReference type="GO" id="GO:0000155">
    <property type="term" value="F:phosphorelay sensor kinase activity"/>
    <property type="evidence" value="ECO:0007669"/>
    <property type="project" value="InterPro"/>
</dbReference>
<organism evidence="7 8">
    <name type="scientific">Prosthecobacter debontii</name>
    <dbReference type="NCBI Taxonomy" id="48467"/>
    <lineage>
        <taxon>Bacteria</taxon>
        <taxon>Pseudomonadati</taxon>
        <taxon>Verrucomicrobiota</taxon>
        <taxon>Verrucomicrobiia</taxon>
        <taxon>Verrucomicrobiales</taxon>
        <taxon>Verrucomicrobiaceae</taxon>
        <taxon>Prosthecobacter</taxon>
    </lineage>
</organism>
<dbReference type="Gene3D" id="1.10.287.130">
    <property type="match status" value="1"/>
</dbReference>
<dbReference type="InterPro" id="IPR003594">
    <property type="entry name" value="HATPase_dom"/>
</dbReference>
<dbReference type="SMART" id="SM00388">
    <property type="entry name" value="HisKA"/>
    <property type="match status" value="1"/>
</dbReference>
<keyword evidence="7" id="KW-0418">Kinase</keyword>
<keyword evidence="8" id="KW-1185">Reference proteome</keyword>
<dbReference type="Pfam" id="PF00512">
    <property type="entry name" value="HisKA"/>
    <property type="match status" value="1"/>
</dbReference>
<dbReference type="SMART" id="SM00448">
    <property type="entry name" value="REC"/>
    <property type="match status" value="1"/>
</dbReference>
<name>A0A1T4WKS1_9BACT</name>
<dbReference type="InterPro" id="IPR004358">
    <property type="entry name" value="Sig_transdc_His_kin-like_C"/>
</dbReference>
<keyword evidence="7" id="KW-0808">Transferase</keyword>
<keyword evidence="3 4" id="KW-0597">Phosphoprotein</keyword>
<dbReference type="PANTHER" id="PTHR43547">
    <property type="entry name" value="TWO-COMPONENT HISTIDINE KINASE"/>
    <property type="match status" value="1"/>
</dbReference>